<comment type="caution">
    <text evidence="1">The sequence shown here is derived from an EMBL/GenBank/DDBJ whole genome shotgun (WGS) entry which is preliminary data.</text>
</comment>
<accession>A0ACC3NF15</accession>
<proteinExistence type="predicted"/>
<dbReference type="EMBL" id="JAUTXU010000051">
    <property type="protein sequence ID" value="KAK3715137.1"/>
    <property type="molecule type" value="Genomic_DNA"/>
</dbReference>
<protein>
    <submittedName>
        <fullName evidence="1">Histone deacetylase complex subunit</fullName>
    </submittedName>
</protein>
<organism evidence="1 2">
    <name type="scientific">Vermiconidia calcicola</name>
    <dbReference type="NCBI Taxonomy" id="1690605"/>
    <lineage>
        <taxon>Eukaryota</taxon>
        <taxon>Fungi</taxon>
        <taxon>Dikarya</taxon>
        <taxon>Ascomycota</taxon>
        <taxon>Pezizomycotina</taxon>
        <taxon>Dothideomycetes</taxon>
        <taxon>Dothideomycetidae</taxon>
        <taxon>Mycosphaerellales</taxon>
        <taxon>Extremaceae</taxon>
        <taxon>Vermiconidia</taxon>
    </lineage>
</organism>
<evidence type="ECO:0000313" key="1">
    <source>
        <dbReference type="EMBL" id="KAK3715137.1"/>
    </source>
</evidence>
<evidence type="ECO:0000313" key="2">
    <source>
        <dbReference type="Proteomes" id="UP001281147"/>
    </source>
</evidence>
<sequence length="601" mass="65151">MPSPVRRSTRGAQPVVKPAPPASTASNSSLSSHRQDRNAKVNSNPQSATPHSRSSEETSEPPRRSQRAHQLKEEEAVKDTADVDEEVGEEEEVTRCICGQQEYPGPPLSEAFNAADSQSEEAGGLFISCDGCSVWQHGGCVGIIEEAQVPDKYFCEECRPKLHDAHTDSRGDNVMARYHDTPTRTAAKHAEHRQKYSLYQPVNSKTNRKGSVSKNSDKGQKERETTASRASADPVTGRRRGTIRSKEHDDEEEQIQRAIEESRREVEAGGNGRKNGKRARDDSEEGKHASKRQRRASELQPSTLRRASVGEESDDEPATAAQGRGKKARAEIPQPSRQAQIRDKEKERERARAEAAGRRQERAGRRRVDEEAVEGTPKPSVSARTSPPPSSQPGSPSADAVPGKVSHKKGAGKKVKKLGNNQYTNKNRDLPNATSAPSPHGRKKNLANNHGTSSGDEQLANGDSHAGNGSNRAGKSSPDHTVGVKGKFGKGKNKAVNGNGTKHDEPAELTIPNMKRRMEAMTAFIARAQLELAGDRTPSGTNGPAVSVEHAVLVGGAVQSPRALSKGPAGDKMFEELSAMEMADEVSRSITNWHKKFDQLV</sequence>
<reference evidence="1" key="1">
    <citation type="submission" date="2023-07" db="EMBL/GenBank/DDBJ databases">
        <title>Black Yeasts Isolated from many extreme environments.</title>
        <authorList>
            <person name="Coleine C."/>
            <person name="Stajich J.E."/>
            <person name="Selbmann L."/>
        </authorList>
    </citation>
    <scope>NUCLEOTIDE SEQUENCE</scope>
    <source>
        <strain evidence="1">CCFEE 5714</strain>
    </source>
</reference>
<dbReference type="Proteomes" id="UP001281147">
    <property type="component" value="Unassembled WGS sequence"/>
</dbReference>
<gene>
    <name evidence="1" type="primary">CTI6_2</name>
    <name evidence="1" type="ORF">LTR37_007347</name>
</gene>
<name>A0ACC3NF15_9PEZI</name>
<keyword evidence="2" id="KW-1185">Reference proteome</keyword>